<dbReference type="OrthoDB" id="6515429at2759"/>
<dbReference type="PANTHER" id="PTHR10380:SF160">
    <property type="entry name" value="CUTICULAR PROTEIN 100A"/>
    <property type="match status" value="1"/>
</dbReference>
<accession>A0A3Q8HGE2</accession>
<organism evidence="4">
    <name type="scientific">Leptinotarsa decemlineata</name>
    <name type="common">Colorado potato beetle</name>
    <name type="synonym">Doryphora decemlineata</name>
    <dbReference type="NCBI Taxonomy" id="7539"/>
    <lineage>
        <taxon>Eukaryota</taxon>
        <taxon>Metazoa</taxon>
        <taxon>Ecdysozoa</taxon>
        <taxon>Arthropoda</taxon>
        <taxon>Hexapoda</taxon>
        <taxon>Insecta</taxon>
        <taxon>Pterygota</taxon>
        <taxon>Neoptera</taxon>
        <taxon>Endopterygota</taxon>
        <taxon>Coleoptera</taxon>
        <taxon>Polyphaga</taxon>
        <taxon>Cucujiformia</taxon>
        <taxon>Chrysomeloidea</taxon>
        <taxon>Chrysomelidae</taxon>
        <taxon>Chrysomelinae</taxon>
        <taxon>Doryphorini</taxon>
        <taxon>Leptinotarsa</taxon>
    </lineage>
</organism>
<keyword evidence="1" id="KW-0193">Cuticle</keyword>
<dbReference type="PANTHER" id="PTHR10380">
    <property type="entry name" value="CUTICLE PROTEIN"/>
    <property type="match status" value="1"/>
</dbReference>
<evidence type="ECO:0000313" key="4">
    <source>
        <dbReference type="EMBL" id="AYA49891.1"/>
    </source>
</evidence>
<sequence length="195" mass="21724">MSSSTTIFMAFAWTVFSVQLVASQHPPQSRHNLYASILQDSRNEPTPDGTFGYHYKTEDGITSVARGDPSGVIHGTFSYTDPTGLKVNYNYNAGARNTPASAPASGPAPARAAAPAPKYYNDPAPVPRGRASQPVYREEPQYYSEPSQDQYDEPVPQYRSRARPVYSEPEDAYQSRRGRPIARENDIYDDYNYRG</sequence>
<dbReference type="AlphaFoldDB" id="A0A3Q8HGE2"/>
<keyword evidence="3" id="KW-0732">Signal</keyword>
<dbReference type="PROSITE" id="PS51155">
    <property type="entry name" value="CHIT_BIND_RR_2"/>
    <property type="match status" value="1"/>
</dbReference>
<evidence type="ECO:0000256" key="3">
    <source>
        <dbReference type="SAM" id="SignalP"/>
    </source>
</evidence>
<proteinExistence type="evidence at transcript level"/>
<dbReference type="Pfam" id="PF00379">
    <property type="entry name" value="Chitin_bind_4"/>
    <property type="match status" value="1"/>
</dbReference>
<feature type="chain" id="PRO_5018693448" evidence="3">
    <location>
        <begin position="24"/>
        <end position="195"/>
    </location>
</feature>
<evidence type="ECO:0000256" key="1">
    <source>
        <dbReference type="PROSITE-ProRule" id="PRU00497"/>
    </source>
</evidence>
<feature type="compositionally biased region" description="Basic and acidic residues" evidence="2">
    <location>
        <begin position="181"/>
        <end position="195"/>
    </location>
</feature>
<protein>
    <submittedName>
        <fullName evidence="4">Cuticular protein 11</fullName>
    </submittedName>
</protein>
<feature type="region of interest" description="Disordered" evidence="2">
    <location>
        <begin position="98"/>
        <end position="195"/>
    </location>
</feature>
<dbReference type="InterPro" id="IPR000618">
    <property type="entry name" value="Insect_cuticle"/>
</dbReference>
<dbReference type="InterPro" id="IPR050468">
    <property type="entry name" value="Cuticle_Struct_Prot"/>
</dbReference>
<dbReference type="EMBL" id="MG601566">
    <property type="protein sequence ID" value="AYA49891.1"/>
    <property type="molecule type" value="mRNA"/>
</dbReference>
<evidence type="ECO:0000256" key="2">
    <source>
        <dbReference type="SAM" id="MobiDB-lite"/>
    </source>
</evidence>
<feature type="compositionally biased region" description="Low complexity" evidence="2">
    <location>
        <begin position="99"/>
        <end position="117"/>
    </location>
</feature>
<dbReference type="GO" id="GO:0008010">
    <property type="term" value="F:structural constituent of chitin-based larval cuticle"/>
    <property type="evidence" value="ECO:0007669"/>
    <property type="project" value="TreeGrafter"/>
</dbReference>
<feature type="signal peptide" evidence="3">
    <location>
        <begin position="1"/>
        <end position="23"/>
    </location>
</feature>
<name>A0A3Q8HGE2_LEPDE</name>
<dbReference type="GO" id="GO:0062129">
    <property type="term" value="C:chitin-based extracellular matrix"/>
    <property type="evidence" value="ECO:0007669"/>
    <property type="project" value="TreeGrafter"/>
</dbReference>
<reference evidence="4" key="1">
    <citation type="submission" date="2017-11" db="EMBL/GenBank/DDBJ databases">
        <authorList>
            <person name="Wang Y.-W."/>
            <person name="Wan P.-J."/>
            <person name="Li G.-Q."/>
        </authorList>
    </citation>
    <scope>NUCLEOTIDE SEQUENCE</scope>
</reference>